<protein>
    <submittedName>
        <fullName evidence="2">Uncharacterized protein</fullName>
    </submittedName>
</protein>
<keyword evidence="1" id="KW-1133">Transmembrane helix</keyword>
<organism evidence="2">
    <name type="scientific">bioreactor metagenome</name>
    <dbReference type="NCBI Taxonomy" id="1076179"/>
    <lineage>
        <taxon>unclassified sequences</taxon>
        <taxon>metagenomes</taxon>
        <taxon>ecological metagenomes</taxon>
    </lineage>
</organism>
<name>A0A645DUI7_9ZZZZ</name>
<feature type="transmembrane region" description="Helical" evidence="1">
    <location>
        <begin position="6"/>
        <end position="22"/>
    </location>
</feature>
<feature type="transmembrane region" description="Helical" evidence="1">
    <location>
        <begin position="34"/>
        <end position="53"/>
    </location>
</feature>
<reference evidence="2" key="1">
    <citation type="submission" date="2019-08" db="EMBL/GenBank/DDBJ databases">
        <authorList>
            <person name="Kucharzyk K."/>
            <person name="Murdoch R.W."/>
            <person name="Higgins S."/>
            <person name="Loffler F."/>
        </authorList>
    </citation>
    <scope>NUCLEOTIDE SEQUENCE</scope>
</reference>
<dbReference type="AlphaFoldDB" id="A0A645DUI7"/>
<dbReference type="EMBL" id="VSSQ01039879">
    <property type="protein sequence ID" value="MPM93016.1"/>
    <property type="molecule type" value="Genomic_DNA"/>
</dbReference>
<keyword evidence="1" id="KW-0472">Membrane</keyword>
<sequence>MTLTNAASAVIAFVFIDTDFIVNKMSNFDWTSFFYLTDFAATALFYIHCGNFLTNNS</sequence>
<proteinExistence type="predicted"/>
<comment type="caution">
    <text evidence="2">The sequence shown here is derived from an EMBL/GenBank/DDBJ whole genome shotgun (WGS) entry which is preliminary data.</text>
</comment>
<evidence type="ECO:0000256" key="1">
    <source>
        <dbReference type="SAM" id="Phobius"/>
    </source>
</evidence>
<keyword evidence="1" id="KW-0812">Transmembrane</keyword>
<accession>A0A645DUI7</accession>
<evidence type="ECO:0000313" key="2">
    <source>
        <dbReference type="EMBL" id="MPM93016.1"/>
    </source>
</evidence>
<gene>
    <name evidence="2" type="ORF">SDC9_140152</name>
</gene>